<keyword evidence="5 11" id="KW-0645">Protease</keyword>
<comment type="cofactor">
    <cofactor evidence="1 11">
        <name>Zn(2+)</name>
        <dbReference type="ChEBI" id="CHEBI:29105"/>
    </cofactor>
</comment>
<keyword evidence="10 11" id="KW-0865">Zymogen</keyword>
<dbReference type="EMBL" id="JAAAUY010001019">
    <property type="protein sequence ID" value="KAF9324845.1"/>
    <property type="molecule type" value="Genomic_DNA"/>
</dbReference>
<dbReference type="PANTHER" id="PTHR33478:SF1">
    <property type="entry name" value="EXTRACELLULAR METALLOPROTEINASE MEP"/>
    <property type="match status" value="1"/>
</dbReference>
<evidence type="ECO:0000256" key="11">
    <source>
        <dbReference type="RuleBase" id="RU364017"/>
    </source>
</evidence>
<dbReference type="Pfam" id="PF02128">
    <property type="entry name" value="Peptidase_M36"/>
    <property type="match status" value="1"/>
</dbReference>
<evidence type="ECO:0000256" key="3">
    <source>
        <dbReference type="ARBA" id="ARBA00006006"/>
    </source>
</evidence>
<comment type="subcellular location">
    <subcellularLocation>
        <location evidence="2 11">Secreted</location>
    </subcellularLocation>
</comment>
<dbReference type="GO" id="GO:0006508">
    <property type="term" value="P:proteolysis"/>
    <property type="evidence" value="ECO:0007669"/>
    <property type="project" value="UniProtKB-KW"/>
</dbReference>
<comment type="caution">
    <text evidence="12">The sequence shown here is derived from an EMBL/GenBank/DDBJ whole genome shotgun (WGS) entry which is preliminary data.</text>
</comment>
<dbReference type="PANTHER" id="PTHR33478">
    <property type="entry name" value="EXTRACELLULAR METALLOPROTEINASE MEP"/>
    <property type="match status" value="1"/>
</dbReference>
<organism evidence="12 13">
    <name type="scientific">Podila minutissima</name>
    <dbReference type="NCBI Taxonomy" id="64525"/>
    <lineage>
        <taxon>Eukaryota</taxon>
        <taxon>Fungi</taxon>
        <taxon>Fungi incertae sedis</taxon>
        <taxon>Mucoromycota</taxon>
        <taxon>Mortierellomycotina</taxon>
        <taxon>Mortierellomycetes</taxon>
        <taxon>Mortierellales</taxon>
        <taxon>Mortierellaceae</taxon>
        <taxon>Podila</taxon>
    </lineage>
</organism>
<keyword evidence="8 11" id="KW-0862">Zinc</keyword>
<proteinExistence type="inferred from homology"/>
<evidence type="ECO:0000256" key="8">
    <source>
        <dbReference type="ARBA" id="ARBA00022833"/>
    </source>
</evidence>
<comment type="similarity">
    <text evidence="3 11">Belongs to the peptidase M36 family.</text>
</comment>
<keyword evidence="4 11" id="KW-0964">Secreted</keyword>
<gene>
    <name evidence="12" type="primary">MEP5_2</name>
    <name evidence="12" type="ORF">BG006_000170</name>
</gene>
<dbReference type="SUPFAM" id="SSF55486">
    <property type="entry name" value="Metalloproteases ('zincins'), catalytic domain"/>
    <property type="match status" value="1"/>
</dbReference>
<evidence type="ECO:0000256" key="9">
    <source>
        <dbReference type="ARBA" id="ARBA00023049"/>
    </source>
</evidence>
<dbReference type="EC" id="3.4.24.-" evidence="11"/>
<evidence type="ECO:0000313" key="12">
    <source>
        <dbReference type="EMBL" id="KAF9324845.1"/>
    </source>
</evidence>
<name>A0A9P5SBQ1_9FUNG</name>
<dbReference type="AlphaFoldDB" id="A0A9P5SBQ1"/>
<dbReference type="Gene3D" id="1.10.390.10">
    <property type="entry name" value="Neutral Protease Domain 2"/>
    <property type="match status" value="1"/>
</dbReference>
<keyword evidence="9 11" id="KW-0482">Metalloprotease</keyword>
<keyword evidence="7 11" id="KW-0378">Hydrolase</keyword>
<evidence type="ECO:0000256" key="10">
    <source>
        <dbReference type="ARBA" id="ARBA00023145"/>
    </source>
</evidence>
<keyword evidence="6 11" id="KW-0479">Metal-binding</keyword>
<dbReference type="Proteomes" id="UP000696485">
    <property type="component" value="Unassembled WGS sequence"/>
</dbReference>
<reference evidence="12" key="1">
    <citation type="journal article" date="2020" name="Fungal Divers.">
        <title>Resolving the Mortierellaceae phylogeny through synthesis of multi-gene phylogenetics and phylogenomics.</title>
        <authorList>
            <person name="Vandepol N."/>
            <person name="Liber J."/>
            <person name="Desiro A."/>
            <person name="Na H."/>
            <person name="Kennedy M."/>
            <person name="Barry K."/>
            <person name="Grigoriev I.V."/>
            <person name="Miller A.N."/>
            <person name="O'Donnell K."/>
            <person name="Stajich J.E."/>
            <person name="Bonito G."/>
        </authorList>
    </citation>
    <scope>NUCLEOTIDE SEQUENCE</scope>
    <source>
        <strain evidence="12">NVP1</strain>
    </source>
</reference>
<dbReference type="InterPro" id="IPR027268">
    <property type="entry name" value="Peptidase_M4/M1_CTD_sf"/>
</dbReference>
<evidence type="ECO:0000313" key="13">
    <source>
        <dbReference type="Proteomes" id="UP000696485"/>
    </source>
</evidence>
<keyword evidence="13" id="KW-1185">Reference proteome</keyword>
<accession>A0A9P5SBQ1</accession>
<dbReference type="InterPro" id="IPR050371">
    <property type="entry name" value="Fungal_virulence_M36"/>
</dbReference>
<dbReference type="GO" id="GO:0005615">
    <property type="term" value="C:extracellular space"/>
    <property type="evidence" value="ECO:0007669"/>
    <property type="project" value="InterPro"/>
</dbReference>
<evidence type="ECO:0000256" key="2">
    <source>
        <dbReference type="ARBA" id="ARBA00004613"/>
    </source>
</evidence>
<evidence type="ECO:0000256" key="4">
    <source>
        <dbReference type="ARBA" id="ARBA00022525"/>
    </source>
</evidence>
<evidence type="ECO:0000256" key="5">
    <source>
        <dbReference type="ARBA" id="ARBA00022670"/>
    </source>
</evidence>
<evidence type="ECO:0000256" key="7">
    <source>
        <dbReference type="ARBA" id="ARBA00022801"/>
    </source>
</evidence>
<dbReference type="GO" id="GO:0004222">
    <property type="term" value="F:metalloendopeptidase activity"/>
    <property type="evidence" value="ECO:0007669"/>
    <property type="project" value="InterPro"/>
</dbReference>
<dbReference type="InterPro" id="IPR001842">
    <property type="entry name" value="Peptidase_M36"/>
</dbReference>
<evidence type="ECO:0000256" key="1">
    <source>
        <dbReference type="ARBA" id="ARBA00001947"/>
    </source>
</evidence>
<dbReference type="GO" id="GO:0008270">
    <property type="term" value="F:zinc ion binding"/>
    <property type="evidence" value="ECO:0007669"/>
    <property type="project" value="InterPro"/>
</dbReference>
<sequence>MRPPVRLTPSLRFEGSDRIGALYIATGSSGSGTHTVPSTFKILDGPQYWGVHAKGEVWAAMLYEVYRNLNLRLPFIEDWHTNDKTTYANTLVLLLVIDGLKLQPCTPPFI</sequence>
<protein>
    <recommendedName>
        <fullName evidence="11">Extracellular metalloproteinase</fullName>
        <ecNumber evidence="11">3.4.24.-</ecNumber>
    </recommendedName>
    <alternativeName>
        <fullName evidence="11">Fungalysin</fullName>
    </alternativeName>
</protein>
<evidence type="ECO:0000256" key="6">
    <source>
        <dbReference type="ARBA" id="ARBA00022723"/>
    </source>
</evidence>